<sequence length="84" mass="9131">MSVGNGNTAADSNLTRLPRTIATVKVELAADVTNELRLLFCIRVGVKKRGYVCFHGEEAITERAGLRQQATSPKLAKSKLICTK</sequence>
<name>A0A0A3ZA60_9GAMM</name>
<accession>A0A0A3ZA60</accession>
<protein>
    <submittedName>
        <fullName evidence="1">Uncharacterized protein</fullName>
    </submittedName>
</protein>
<comment type="caution">
    <text evidence="1">The sequence shown here is derived from an EMBL/GenBank/DDBJ whole genome shotgun (WGS) entry which is preliminary data.</text>
</comment>
<dbReference type="STRING" id="371042.NG99_01155"/>
<evidence type="ECO:0000313" key="1">
    <source>
        <dbReference type="EMBL" id="KGT95780.1"/>
    </source>
</evidence>
<reference evidence="1 2" key="1">
    <citation type="submission" date="2014-10" db="EMBL/GenBank/DDBJ databases">
        <title>Genome sequence of Erwinia typographi M043b.</title>
        <authorList>
            <person name="Chan K.-G."/>
            <person name="Tan W.-S."/>
        </authorList>
    </citation>
    <scope>NUCLEOTIDE SEQUENCE [LARGE SCALE GENOMIC DNA]</scope>
    <source>
        <strain evidence="1 2">M043b</strain>
    </source>
</reference>
<dbReference type="AlphaFoldDB" id="A0A0A3ZA60"/>
<dbReference type="Proteomes" id="UP000030351">
    <property type="component" value="Unassembled WGS sequence"/>
</dbReference>
<gene>
    <name evidence="1" type="ORF">NG99_01155</name>
</gene>
<dbReference type="EMBL" id="JRUQ01000006">
    <property type="protein sequence ID" value="KGT95780.1"/>
    <property type="molecule type" value="Genomic_DNA"/>
</dbReference>
<organism evidence="1 2">
    <name type="scientific">Erwinia typographi</name>
    <dbReference type="NCBI Taxonomy" id="371042"/>
    <lineage>
        <taxon>Bacteria</taxon>
        <taxon>Pseudomonadati</taxon>
        <taxon>Pseudomonadota</taxon>
        <taxon>Gammaproteobacteria</taxon>
        <taxon>Enterobacterales</taxon>
        <taxon>Erwiniaceae</taxon>
        <taxon>Erwinia</taxon>
    </lineage>
</organism>
<keyword evidence="2" id="KW-1185">Reference proteome</keyword>
<evidence type="ECO:0000313" key="2">
    <source>
        <dbReference type="Proteomes" id="UP000030351"/>
    </source>
</evidence>
<proteinExistence type="predicted"/>